<dbReference type="Gene3D" id="4.10.280.30">
    <property type="entry name" value="Bcr-Abl oncoprotein oligomerisation domain"/>
    <property type="match status" value="1"/>
</dbReference>
<feature type="domain" description="DH" evidence="14">
    <location>
        <begin position="348"/>
        <end position="534"/>
    </location>
</feature>
<keyword evidence="8 11" id="KW-0472">Membrane</keyword>
<feature type="transmembrane region" description="Helical" evidence="11">
    <location>
        <begin position="1152"/>
        <end position="1173"/>
    </location>
</feature>
<reference evidence="17 18" key="1">
    <citation type="journal article" date="2024" name="BMC Genomics">
        <title>De novo assembly and annotation of Popillia japonica's genome with initial clues to its potential as an invasive pest.</title>
        <authorList>
            <person name="Cucini C."/>
            <person name="Boschi S."/>
            <person name="Funari R."/>
            <person name="Cardaioli E."/>
            <person name="Iannotti N."/>
            <person name="Marturano G."/>
            <person name="Paoli F."/>
            <person name="Bruttini M."/>
            <person name="Carapelli A."/>
            <person name="Frati F."/>
            <person name="Nardi F."/>
        </authorList>
    </citation>
    <scope>NUCLEOTIDE SEQUENCE [LARGE SCALE GENOMIC DNA]</scope>
    <source>
        <strain evidence="17">DMR45628</strain>
    </source>
</reference>
<evidence type="ECO:0000256" key="10">
    <source>
        <dbReference type="SAM" id="MobiDB-lite"/>
    </source>
</evidence>
<feature type="coiled-coil region" evidence="9">
    <location>
        <begin position="621"/>
        <end position="652"/>
    </location>
</feature>
<feature type="transmembrane region" description="Helical" evidence="11">
    <location>
        <begin position="1185"/>
        <end position="1202"/>
    </location>
</feature>
<dbReference type="InterPro" id="IPR005829">
    <property type="entry name" value="Sugar_transporter_CS"/>
</dbReference>
<feature type="compositionally biased region" description="Low complexity" evidence="10">
    <location>
        <begin position="163"/>
        <end position="178"/>
    </location>
</feature>
<dbReference type="InterPro" id="IPR000219">
    <property type="entry name" value="DH_dom"/>
</dbReference>
<dbReference type="InterPro" id="IPR000008">
    <property type="entry name" value="C2_dom"/>
</dbReference>
<dbReference type="CDD" id="cd00160">
    <property type="entry name" value="RhoGEF"/>
    <property type="match status" value="1"/>
</dbReference>
<keyword evidence="5" id="KW-0344">Guanine-nucleotide releasing factor</keyword>
<dbReference type="Gene3D" id="2.30.29.30">
    <property type="entry name" value="Pleckstrin-homology domain (PH domain)/Phosphotyrosine-binding domain (PTB)"/>
    <property type="match status" value="1"/>
</dbReference>
<dbReference type="CDD" id="cd17389">
    <property type="entry name" value="MFS_MFSD10"/>
    <property type="match status" value="1"/>
</dbReference>
<dbReference type="InterPro" id="IPR037769">
    <property type="entry name" value="Abr/Bcr"/>
</dbReference>
<feature type="compositionally biased region" description="Low complexity" evidence="10">
    <location>
        <begin position="201"/>
        <end position="218"/>
    </location>
</feature>
<keyword evidence="4" id="KW-0343">GTPase activation</keyword>
<dbReference type="SUPFAM" id="SSF48350">
    <property type="entry name" value="GTPase activation domain, GAP"/>
    <property type="match status" value="1"/>
</dbReference>
<comment type="caution">
    <text evidence="17">The sequence shown here is derived from an EMBL/GenBank/DDBJ whole genome shotgun (WGS) entry which is preliminary data.</text>
</comment>
<feature type="transmembrane region" description="Helical" evidence="11">
    <location>
        <begin position="1276"/>
        <end position="1298"/>
    </location>
</feature>
<dbReference type="Gene3D" id="1.20.1250.20">
    <property type="entry name" value="MFS general substrate transporter like domains"/>
    <property type="match status" value="1"/>
</dbReference>
<dbReference type="SMART" id="SM00239">
    <property type="entry name" value="C2"/>
    <property type="match status" value="1"/>
</dbReference>
<feature type="transmembrane region" description="Helical" evidence="11">
    <location>
        <begin position="1242"/>
        <end position="1264"/>
    </location>
</feature>
<keyword evidence="18" id="KW-1185">Reference proteome</keyword>
<feature type="transmembrane region" description="Helical" evidence="11">
    <location>
        <begin position="1477"/>
        <end position="1494"/>
    </location>
</feature>
<evidence type="ECO:0000256" key="5">
    <source>
        <dbReference type="ARBA" id="ARBA00022658"/>
    </source>
</evidence>
<feature type="transmembrane region" description="Helical" evidence="11">
    <location>
        <begin position="1380"/>
        <end position="1398"/>
    </location>
</feature>
<dbReference type="PANTHER" id="PTHR23182:SF1">
    <property type="entry name" value="RHO GTPASE ACTIVATING PROTEIN AT 1A, ISOFORM E"/>
    <property type="match status" value="1"/>
</dbReference>
<evidence type="ECO:0000259" key="12">
    <source>
        <dbReference type="PROSITE" id="PS50003"/>
    </source>
</evidence>
<feature type="coiled-coil region" evidence="9">
    <location>
        <begin position="25"/>
        <end position="76"/>
    </location>
</feature>
<keyword evidence="7 11" id="KW-1133">Transmembrane helix</keyword>
<feature type="region of interest" description="Disordered" evidence="10">
    <location>
        <begin position="127"/>
        <end position="151"/>
    </location>
</feature>
<dbReference type="EMBL" id="JASPKY010000170">
    <property type="protein sequence ID" value="KAK9728431.1"/>
    <property type="molecule type" value="Genomic_DNA"/>
</dbReference>
<dbReference type="InterPro" id="IPR020846">
    <property type="entry name" value="MFS_dom"/>
</dbReference>
<name>A0AAW1L630_POPJA</name>
<dbReference type="PROSITE" id="PS50004">
    <property type="entry name" value="C2"/>
    <property type="match status" value="1"/>
</dbReference>
<dbReference type="InterPro" id="IPR035899">
    <property type="entry name" value="DBL_dom_sf"/>
</dbReference>
<dbReference type="SMART" id="SM00233">
    <property type="entry name" value="PH"/>
    <property type="match status" value="1"/>
</dbReference>
<dbReference type="GO" id="GO:0005085">
    <property type="term" value="F:guanyl-nucleotide exchange factor activity"/>
    <property type="evidence" value="ECO:0007669"/>
    <property type="project" value="UniProtKB-KW"/>
</dbReference>
<evidence type="ECO:0000259" key="14">
    <source>
        <dbReference type="PROSITE" id="PS50010"/>
    </source>
</evidence>
<dbReference type="InterPro" id="IPR001849">
    <property type="entry name" value="PH_domain"/>
</dbReference>
<dbReference type="SMART" id="SM00325">
    <property type="entry name" value="RhoGEF"/>
    <property type="match status" value="1"/>
</dbReference>
<evidence type="ECO:0000256" key="6">
    <source>
        <dbReference type="ARBA" id="ARBA00022692"/>
    </source>
</evidence>
<dbReference type="PROSITE" id="PS50238">
    <property type="entry name" value="RHOGAP"/>
    <property type="match status" value="1"/>
</dbReference>
<dbReference type="PROSITE" id="PS50850">
    <property type="entry name" value="MFS"/>
    <property type="match status" value="1"/>
</dbReference>
<dbReference type="InterPro" id="IPR011993">
    <property type="entry name" value="PH-like_dom_sf"/>
</dbReference>
<gene>
    <name evidence="17" type="ORF">QE152_g17995</name>
</gene>
<evidence type="ECO:0000313" key="18">
    <source>
        <dbReference type="Proteomes" id="UP001458880"/>
    </source>
</evidence>
<dbReference type="SUPFAM" id="SSF50729">
    <property type="entry name" value="PH domain-like"/>
    <property type="match status" value="1"/>
</dbReference>
<feature type="region of interest" description="Disordered" evidence="10">
    <location>
        <begin position="163"/>
        <end position="219"/>
    </location>
</feature>
<feature type="domain" description="Major facilitator superfamily (MFS) profile" evidence="16">
    <location>
        <begin position="1107"/>
        <end position="1518"/>
    </location>
</feature>
<dbReference type="Pfam" id="PF00620">
    <property type="entry name" value="RhoGAP"/>
    <property type="match status" value="1"/>
</dbReference>
<feature type="transmembrane region" description="Helical" evidence="11">
    <location>
        <begin position="1410"/>
        <end position="1428"/>
    </location>
</feature>
<dbReference type="SUPFAM" id="SSF48065">
    <property type="entry name" value="DBL homology domain (DH-domain)"/>
    <property type="match status" value="1"/>
</dbReference>
<dbReference type="Gene3D" id="1.10.555.10">
    <property type="entry name" value="Rho GTPase activation protein"/>
    <property type="match status" value="1"/>
</dbReference>
<dbReference type="Proteomes" id="UP001458880">
    <property type="component" value="Unassembled WGS sequence"/>
</dbReference>
<dbReference type="InterPro" id="IPR011701">
    <property type="entry name" value="MFS"/>
</dbReference>
<dbReference type="InterPro" id="IPR035892">
    <property type="entry name" value="C2_domain_sf"/>
</dbReference>
<evidence type="ECO:0000313" key="17">
    <source>
        <dbReference type="EMBL" id="KAK9728431.1"/>
    </source>
</evidence>
<dbReference type="Pfam" id="PF19057">
    <property type="entry name" value="PH_19"/>
    <property type="match status" value="1"/>
</dbReference>
<evidence type="ECO:0000256" key="11">
    <source>
        <dbReference type="SAM" id="Phobius"/>
    </source>
</evidence>
<dbReference type="PROSITE" id="PS00216">
    <property type="entry name" value="SUGAR_TRANSPORT_1"/>
    <property type="match status" value="1"/>
</dbReference>
<dbReference type="GO" id="GO:0022857">
    <property type="term" value="F:transmembrane transporter activity"/>
    <property type="evidence" value="ECO:0007669"/>
    <property type="project" value="InterPro"/>
</dbReference>
<evidence type="ECO:0000259" key="15">
    <source>
        <dbReference type="PROSITE" id="PS50238"/>
    </source>
</evidence>
<feature type="region of interest" description="Disordered" evidence="10">
    <location>
        <begin position="82"/>
        <end position="113"/>
    </location>
</feature>
<dbReference type="FunFam" id="1.20.1250.20:FF:000223">
    <property type="entry name" value="Major facilitator superfamily domain-containing protein"/>
    <property type="match status" value="1"/>
</dbReference>
<evidence type="ECO:0000256" key="9">
    <source>
        <dbReference type="SAM" id="Coils"/>
    </source>
</evidence>
<feature type="domain" description="C2" evidence="13">
    <location>
        <begin position="740"/>
        <end position="864"/>
    </location>
</feature>
<dbReference type="Pfam" id="PF07690">
    <property type="entry name" value="MFS_1"/>
    <property type="match status" value="1"/>
</dbReference>
<feature type="transmembrane region" description="Helical" evidence="11">
    <location>
        <begin position="1434"/>
        <end position="1456"/>
    </location>
</feature>
<dbReference type="GO" id="GO:0007165">
    <property type="term" value="P:signal transduction"/>
    <property type="evidence" value="ECO:0007669"/>
    <property type="project" value="InterPro"/>
</dbReference>
<dbReference type="Pfam" id="PF00621">
    <property type="entry name" value="RhoGEF"/>
    <property type="match status" value="1"/>
</dbReference>
<dbReference type="Gene3D" id="1.20.900.10">
    <property type="entry name" value="Dbl homology (DH) domain"/>
    <property type="match status" value="1"/>
</dbReference>
<keyword evidence="6 11" id="KW-0812">Transmembrane</keyword>
<evidence type="ECO:0000256" key="1">
    <source>
        <dbReference type="ARBA" id="ARBA00004141"/>
    </source>
</evidence>
<sequence length="1518" mass="171161">MSVFGDFQQVWLQRFPQSDLPARWEEDVRANLAKHKQKVKTLKEELEKEEVYVEYLERLISDIEEHKKKIEIEKSENEGNVLEKKDVTSDNISKRKSELIVPTAPPLESPENENAVNKCITELVTENQVKPSKSESFNSEAATPTANDPSSFVTVIEVNGLKSSEVQQSSPSPTTSVKPKPPIKPRLITTQTSHHDDSPARTSSVESLRSTRSSTEQLSLHEEPFYDIVAPDDASMVTSINSSSENVFTTASTLPMPAVRHTLLQASTLEPQSPDLASNYVNIEYFLLKKIEAHSSSDDEDVPELRRNIDEYNSSSSLDSSTPASKRKYSLGSNVSIEPKADEERSSMYKSILLNIIDSESNYVDWLNVLLQYMKAFRATVQSSQPVLSDAEFQTIFYKIPELHVLHSNFLENLKRHSTKWDTKIGDCFKNMALNLNLYGAFLGNYGRALDTVRKCSGANSQFAQITKKITCKQLSEQPMSLEDLLHKPVARVQKNALVLHDLLKCIPKTHQDYNSLQEALDYTQKFLDEFNIIQTKSMFPANDRAQRRLVKNSFIVEYADNNRKLRHLFLFNDVIACAKYKSSGGKIEKYTFEVKWFIPVEDIVIEEPTTNPYEVSSSNIVSLKSQASNIRDQLRQEEKNAEDKKIRLGRSSEKYKKRLLELESQLVLVSPNLIFKLKHAQLQKSYIFFLSSEFERMQWSDTIRTLQTTAMPPAPTSNALDIMELQIWITACRTYLIPNMGSYLLRSGHDESLLVGDLHITIHEMQGLEYIADLYICIEVDFYGHFFCKAKTKTKTNTTGTFIWNESFVIDLEGCENMRLLVYREHGSHSNFSQNSTSHSLVLGKCTQQLSRKWLGPTTLEKRVEINHCELRISMKYNPYEGSTRGVPSGKAGALFGEKIQQVCRRQKRDIPFIVSACIREVERRGMSEVGVYRVSGSASDLQKLKKSFESNSYEAEQLLKEVDIHSVTGILKLYLRELPEALFTDKLYPTLIEAFNICNGNLSKRTQQLKERFAELPPPNKSTIQFILDHLIRVNEHENENKMSLHNLATVFGPTLLHPAGKGDGGKQKDALATGTADVMAQAEGLSNVVICGYYTLACSVATFTMILPLLPSLLEYYKVNDSIGLYKWLSNKVTYFQEFVGAPEKFNSVLFGGFLGSMFSFLQFIASPVVGGISDVVGRKNVMITCLIGIMISYVLWALSSNFAIFIFARFLGGISKGNVSLSMAIITDISSMKTRGFGMALIGIAFSLGFILGPVIGALFAVWAKSKTGEWFVVPALFAVFLALSDLIFFIMYFKETLPPEKRAKSIWRSLENAYALINLRDLFGFAMVTDLKQSDLKQLQLLGNVYFVYLFIYSGLEFTLTFLTHHVFNYSSMEQGWMFFFIGLTMAVIQGGYVRKLPQNKIKPVAIYGLWLIIPSFVCVGLAKERNMLILGLLLFAISTAMVVPCMMTMASQYGSEHQKGTVMGIFRSLGALARALGPIVASIAFWSIGSKTTYLIGSVALLWPVLHLKYHV</sequence>
<evidence type="ECO:0000259" key="13">
    <source>
        <dbReference type="PROSITE" id="PS50004"/>
    </source>
</evidence>
<feature type="transmembrane region" description="Helical" evidence="11">
    <location>
        <begin position="1346"/>
        <end position="1368"/>
    </location>
</feature>
<dbReference type="PROSITE" id="PS50003">
    <property type="entry name" value="PH_DOMAIN"/>
    <property type="match status" value="1"/>
</dbReference>
<evidence type="ECO:0000256" key="2">
    <source>
        <dbReference type="ARBA" id="ARBA00004489"/>
    </source>
</evidence>
<dbReference type="GO" id="GO:0030424">
    <property type="term" value="C:axon"/>
    <property type="evidence" value="ECO:0007669"/>
    <property type="project" value="UniProtKB-SubCell"/>
</dbReference>
<dbReference type="InterPro" id="IPR008936">
    <property type="entry name" value="Rho_GTPase_activation_prot"/>
</dbReference>
<evidence type="ECO:0000256" key="7">
    <source>
        <dbReference type="ARBA" id="ARBA00022989"/>
    </source>
</evidence>
<evidence type="ECO:0000259" key="16">
    <source>
        <dbReference type="PROSITE" id="PS50850"/>
    </source>
</evidence>
<dbReference type="SUPFAM" id="SSF49562">
    <property type="entry name" value="C2 domain (Calcium/lipid-binding domain, CaLB)"/>
    <property type="match status" value="1"/>
</dbReference>
<feature type="domain" description="PH" evidence="12">
    <location>
        <begin position="549"/>
        <end position="709"/>
    </location>
</feature>
<accession>A0AAW1L630</accession>
<dbReference type="GO" id="GO:0043197">
    <property type="term" value="C:dendritic spine"/>
    <property type="evidence" value="ECO:0007669"/>
    <property type="project" value="UniProtKB-SubCell"/>
</dbReference>
<comment type="subcellular location">
    <subcellularLocation>
        <location evidence="2">Cell projection</location>
        <location evidence="2">Axon</location>
    </subcellularLocation>
    <subcellularLocation>
        <location evidence="3">Cell projection</location>
        <location evidence="3">Dendritic spine</location>
    </subcellularLocation>
    <subcellularLocation>
        <location evidence="1">Membrane</location>
        <topology evidence="1">Multi-pass membrane protein</topology>
    </subcellularLocation>
</comment>
<dbReference type="InterPro" id="IPR036259">
    <property type="entry name" value="MFS_trans_sf"/>
</dbReference>
<organism evidence="17 18">
    <name type="scientific">Popillia japonica</name>
    <name type="common">Japanese beetle</name>
    <dbReference type="NCBI Taxonomy" id="7064"/>
    <lineage>
        <taxon>Eukaryota</taxon>
        <taxon>Metazoa</taxon>
        <taxon>Ecdysozoa</taxon>
        <taxon>Arthropoda</taxon>
        <taxon>Hexapoda</taxon>
        <taxon>Insecta</taxon>
        <taxon>Pterygota</taxon>
        <taxon>Neoptera</taxon>
        <taxon>Endopterygota</taxon>
        <taxon>Coleoptera</taxon>
        <taxon>Polyphaga</taxon>
        <taxon>Scarabaeiformia</taxon>
        <taxon>Scarabaeidae</taxon>
        <taxon>Rutelinae</taxon>
        <taxon>Popillia</taxon>
    </lineage>
</organism>
<dbReference type="GO" id="GO:0005096">
    <property type="term" value="F:GTPase activator activity"/>
    <property type="evidence" value="ECO:0007669"/>
    <property type="project" value="UniProtKB-KW"/>
</dbReference>
<evidence type="ECO:0000256" key="8">
    <source>
        <dbReference type="ARBA" id="ARBA00023136"/>
    </source>
</evidence>
<feature type="domain" description="Rho-GAP" evidence="15">
    <location>
        <begin position="899"/>
        <end position="1100"/>
    </location>
</feature>
<dbReference type="InterPro" id="IPR036481">
    <property type="entry name" value="Bcr-Abl_oncoprot_oligo_sf"/>
</dbReference>
<protein>
    <submittedName>
        <fullName evidence="17">RhoGAP domain</fullName>
    </submittedName>
</protein>
<dbReference type="PROSITE" id="PS50010">
    <property type="entry name" value="DH_2"/>
    <property type="match status" value="1"/>
</dbReference>
<dbReference type="PANTHER" id="PTHR23182">
    <property type="entry name" value="BREAKPOINT CLUSTER REGION PROTEIN BCR"/>
    <property type="match status" value="1"/>
</dbReference>
<evidence type="ECO:0000256" key="3">
    <source>
        <dbReference type="ARBA" id="ARBA00004552"/>
    </source>
</evidence>
<dbReference type="SUPFAM" id="SSF103473">
    <property type="entry name" value="MFS general substrate transporter"/>
    <property type="match status" value="1"/>
</dbReference>
<feature type="compositionally biased region" description="Basic and acidic residues" evidence="10">
    <location>
        <begin position="82"/>
        <end position="98"/>
    </location>
</feature>
<keyword evidence="9" id="KW-0175">Coiled coil</keyword>
<feature type="transmembrane region" description="Helical" evidence="11">
    <location>
        <begin position="1208"/>
        <end position="1230"/>
    </location>
</feature>
<evidence type="ECO:0000256" key="4">
    <source>
        <dbReference type="ARBA" id="ARBA00022468"/>
    </source>
</evidence>
<dbReference type="GO" id="GO:0016020">
    <property type="term" value="C:membrane"/>
    <property type="evidence" value="ECO:0007669"/>
    <property type="project" value="UniProtKB-SubCell"/>
</dbReference>
<dbReference type="InterPro" id="IPR000198">
    <property type="entry name" value="RhoGAP_dom"/>
</dbReference>
<dbReference type="SMART" id="SM00324">
    <property type="entry name" value="RhoGAP"/>
    <property type="match status" value="1"/>
</dbReference>
<proteinExistence type="predicted"/>